<dbReference type="CDD" id="cd00207">
    <property type="entry name" value="fer2"/>
    <property type="match status" value="1"/>
</dbReference>
<dbReference type="InterPro" id="IPR012675">
    <property type="entry name" value="Beta-grasp_dom_sf"/>
</dbReference>
<dbReference type="Gene3D" id="3.10.20.880">
    <property type="match status" value="1"/>
</dbReference>
<dbReference type="Pfam" id="PF14574">
    <property type="entry name" value="RACo_C_ter"/>
    <property type="match status" value="1"/>
</dbReference>
<dbReference type="Proteomes" id="UP000320781">
    <property type="component" value="Unassembled WGS sequence"/>
</dbReference>
<dbReference type="PROSITE" id="PS51085">
    <property type="entry name" value="2FE2S_FER_2"/>
    <property type="match status" value="1"/>
</dbReference>
<name>A0A523QFZ7_UNCAE</name>
<dbReference type="InterPro" id="IPR042259">
    <property type="entry name" value="Raco-like_middle_sf"/>
</dbReference>
<dbReference type="SUPFAM" id="SSF54292">
    <property type="entry name" value="2Fe-2S ferredoxin-like"/>
    <property type="match status" value="1"/>
</dbReference>
<dbReference type="InterPro" id="IPR036010">
    <property type="entry name" value="2Fe-2S_ferredoxin-like_sf"/>
</dbReference>
<dbReference type="Gene3D" id="3.30.420.480">
    <property type="entry name" value="Domain of unknown function (DUF4445)"/>
    <property type="match status" value="1"/>
</dbReference>
<feature type="domain" description="2Fe-2S ferredoxin-type" evidence="1">
    <location>
        <begin position="4"/>
        <end position="95"/>
    </location>
</feature>
<evidence type="ECO:0000313" key="3">
    <source>
        <dbReference type="Proteomes" id="UP000320781"/>
    </source>
</evidence>
<dbReference type="InterPro" id="IPR027980">
    <property type="entry name" value="RACo_C"/>
</dbReference>
<dbReference type="AlphaFoldDB" id="A0A523QFZ7"/>
<dbReference type="Gene3D" id="3.10.20.30">
    <property type="match status" value="1"/>
</dbReference>
<reference evidence="2 3" key="1">
    <citation type="submission" date="2019-03" db="EMBL/GenBank/DDBJ databases">
        <title>Metabolic potential of uncultured bacteria and archaea associated with petroleum seepage in deep-sea sediments.</title>
        <authorList>
            <person name="Dong X."/>
            <person name="Hubert C."/>
        </authorList>
    </citation>
    <scope>NUCLEOTIDE SEQUENCE [LARGE SCALE GENOMIC DNA]</scope>
    <source>
        <strain evidence="2">E44_bin92</strain>
    </source>
</reference>
<dbReference type="InterPro" id="IPR041414">
    <property type="entry name" value="Raco-like_middle"/>
</dbReference>
<sequence>MESGKVKLHFPGWQKTILVTPGTSLEEALERAEIQIRFPCGGKGICGKCRIKIKGKVSAPSPAEQKHLCHLEQGWRLACQILIEGECRVQVHPLSLVSFPKILTSRISRTITTNPRIHKVHLSLPGPTLEDQVDDLSRVERSLGEQGISALASDLELIRKIPLFIRKADLRLTAVVSNGKLFEVEGGDTRGNSFGVAFDVGTTSIVGILVDLDTGQELAANGVLNPQISHGEDIVTRVSFVQSHPNGLKILQKEVIQAINQIIKSLSGKAKVKTDNIYEATFVGNTVMHHFLLGINPLNLAIYPYVPAIEKAVRLKASELGIAINQRGGLLIFPNVAAFVGGDTVGVILATSLFTRRDKKLRLAVDIGTNGEIILAQDGRIVCASSAAGPAFEGARISRGMRAEKGAIERVRLREGRVEVGVIAGGRPRGVCGSGLVDAVSELFREKIIDSSGRILFPPVKKIWNRRVIKREGSSGFLLASENESAGGFPIILTQNDIRELQLGKGAIRAGIQILLGKLGLQEERVDEVLLAGAFGSEIDPRSAQNIGLLPALSGAKVRSVGNAASLGAIMALLSQESWQEAQEISRNVEYVELAALSNFQSALAEGMRIGV</sequence>
<dbReference type="PANTHER" id="PTHR42895:SF2">
    <property type="entry name" value="IRON-SULFUR CLUSTER PROTEIN"/>
    <property type="match status" value="1"/>
</dbReference>
<protein>
    <submittedName>
        <fullName evidence="2">DUF4445 domain-containing protein</fullName>
    </submittedName>
</protein>
<dbReference type="GO" id="GO:0051536">
    <property type="term" value="F:iron-sulfur cluster binding"/>
    <property type="evidence" value="ECO:0007669"/>
    <property type="project" value="InterPro"/>
</dbReference>
<comment type="caution">
    <text evidence="2">The sequence shown here is derived from an EMBL/GenBank/DDBJ whole genome shotgun (WGS) entry which is preliminary data.</text>
</comment>
<dbReference type="Pfam" id="PF17651">
    <property type="entry name" value="Raco_middle"/>
    <property type="match status" value="1"/>
</dbReference>
<evidence type="ECO:0000259" key="1">
    <source>
        <dbReference type="PROSITE" id="PS51085"/>
    </source>
</evidence>
<organism evidence="2 3">
    <name type="scientific">Aerophobetes bacterium</name>
    <dbReference type="NCBI Taxonomy" id="2030807"/>
    <lineage>
        <taxon>Bacteria</taxon>
        <taxon>Candidatus Aerophobota</taxon>
    </lineage>
</organism>
<dbReference type="InterPro" id="IPR052911">
    <property type="entry name" value="Corrinoid_activation_enz"/>
</dbReference>
<dbReference type="InterPro" id="IPR001041">
    <property type="entry name" value="2Fe-2S_ferredoxin-type"/>
</dbReference>
<accession>A0A523QFZ7</accession>
<evidence type="ECO:0000313" key="2">
    <source>
        <dbReference type="EMBL" id="TES84341.1"/>
    </source>
</evidence>
<dbReference type="EMBL" id="SOKU01000336">
    <property type="protein sequence ID" value="TES84341.1"/>
    <property type="molecule type" value="Genomic_DNA"/>
</dbReference>
<proteinExistence type="predicted"/>
<dbReference type="InterPro" id="IPR040506">
    <property type="entry name" value="RACo_linker"/>
</dbReference>
<dbReference type="PANTHER" id="PTHR42895">
    <property type="entry name" value="IRON-SULFUR CLUSTER-BINDING PROTEIN-RELATED"/>
    <property type="match status" value="1"/>
</dbReference>
<gene>
    <name evidence="2" type="ORF">E3J95_06895</name>
</gene>
<dbReference type="Pfam" id="PF00111">
    <property type="entry name" value="Fer2"/>
    <property type="match status" value="1"/>
</dbReference>
<dbReference type="Pfam" id="PF17650">
    <property type="entry name" value="RACo_linker"/>
    <property type="match status" value="1"/>
</dbReference>